<dbReference type="Gene3D" id="3.10.450.160">
    <property type="entry name" value="inner membrane protein cigr"/>
    <property type="match status" value="1"/>
</dbReference>
<dbReference type="EMBL" id="AVBC01000014">
    <property type="protein sequence ID" value="ERL52702.1"/>
    <property type="molecule type" value="Genomic_DNA"/>
</dbReference>
<evidence type="ECO:0000313" key="3">
    <source>
        <dbReference type="EMBL" id="ERL52702.1"/>
    </source>
</evidence>
<comment type="caution">
    <text evidence="3">The sequence shown here is derived from an EMBL/GenBank/DDBJ whole genome shotgun (WGS) entry which is preliminary data.</text>
</comment>
<organism evidence="3 4">
    <name type="scientific">Halomonas huangheensis</name>
    <dbReference type="NCBI Taxonomy" id="1178482"/>
    <lineage>
        <taxon>Bacteria</taxon>
        <taxon>Pseudomonadati</taxon>
        <taxon>Pseudomonadota</taxon>
        <taxon>Gammaproteobacteria</taxon>
        <taxon>Oceanospirillales</taxon>
        <taxon>Halomonadaceae</taxon>
        <taxon>Halomonas</taxon>
    </lineage>
</organism>
<reference evidence="3 4" key="1">
    <citation type="submission" date="2013-08" db="EMBL/GenBank/DDBJ databases">
        <title>draft genome of Halomonas huanghegensis, strain BJGMM-B45T.</title>
        <authorList>
            <person name="Miao C."/>
            <person name="Wan Y."/>
            <person name="Jin W."/>
        </authorList>
    </citation>
    <scope>NUCLEOTIDE SEQUENCE [LARGE SCALE GENOMIC DNA]</scope>
    <source>
        <strain evidence="3 4">BJGMM-B45</strain>
    </source>
</reference>
<feature type="compositionally biased region" description="Gly residues" evidence="1">
    <location>
        <begin position="19"/>
        <end position="36"/>
    </location>
</feature>
<evidence type="ECO:0008006" key="5">
    <source>
        <dbReference type="Google" id="ProtNLM"/>
    </source>
</evidence>
<protein>
    <recommendedName>
        <fullName evidence="5">Integral membrane protein</fullName>
    </recommendedName>
</protein>
<dbReference type="Proteomes" id="UP000019113">
    <property type="component" value="Unassembled WGS sequence"/>
</dbReference>
<dbReference type="NCBIfam" id="NF040487">
    <property type="entry name" value="T3SS_CigR_fam"/>
    <property type="match status" value="1"/>
</dbReference>
<dbReference type="STRING" id="1178482.AR456_11070"/>
<dbReference type="KEGG" id="hhu:AR456_11070"/>
<evidence type="ECO:0000256" key="1">
    <source>
        <dbReference type="SAM" id="MobiDB-lite"/>
    </source>
</evidence>
<feature type="region of interest" description="Disordered" evidence="1">
    <location>
        <begin position="19"/>
        <end position="85"/>
    </location>
</feature>
<feature type="compositionally biased region" description="Basic and acidic residues" evidence="1">
    <location>
        <begin position="65"/>
        <end position="85"/>
    </location>
</feature>
<proteinExistence type="predicted"/>
<keyword evidence="2" id="KW-0732">Signal</keyword>
<name>W1NAW1_9GAMM</name>
<feature type="chain" id="PRO_5012904065" description="Integral membrane protein" evidence="2">
    <location>
        <begin position="16"/>
        <end position="179"/>
    </location>
</feature>
<keyword evidence="4" id="KW-1185">Reference proteome</keyword>
<evidence type="ECO:0000256" key="2">
    <source>
        <dbReference type="SAM" id="SignalP"/>
    </source>
</evidence>
<gene>
    <name evidence="3" type="ORF">BJB45_15595</name>
</gene>
<feature type="signal peptide" evidence="2">
    <location>
        <begin position="1"/>
        <end position="15"/>
    </location>
</feature>
<accession>W1NAW1</accession>
<dbReference type="eggNOG" id="COG5455">
    <property type="taxonomic scope" value="Bacteria"/>
</dbReference>
<dbReference type="AlphaFoldDB" id="W1NAW1"/>
<evidence type="ECO:0000313" key="4">
    <source>
        <dbReference type="Proteomes" id="UP000019113"/>
    </source>
</evidence>
<sequence>MLALTLAMFSASVVAGNGNGNAQGHGNSGHGNGQGKGPDHVQNQAPGQAHGGGNRHQGDNYQGNDYRDHDRDDYRDHDRDHHDHDRDININLAHDDIRDIFHDHRDWVDGPREALPPGIRQNLARGKPLPPGIAKRVDSRFYDVLPRHDGYEWWVAGTTAILVNATNNIIEEVVEDVFY</sequence>
<dbReference type="PATRIC" id="fig|1178482.3.peg.376"/>